<evidence type="ECO:0000313" key="2">
    <source>
        <dbReference type="EMBL" id="GAC13989.1"/>
    </source>
</evidence>
<dbReference type="Gene3D" id="3.10.450.50">
    <property type="match status" value="1"/>
</dbReference>
<dbReference type="STRING" id="1127673.GLIP_1348"/>
<dbReference type="RefSeq" id="WP_008843805.1">
    <property type="nucleotide sequence ID" value="NZ_BAEN01000030.1"/>
</dbReference>
<dbReference type="EMBL" id="BAEN01000030">
    <property type="protein sequence ID" value="GAC13989.1"/>
    <property type="molecule type" value="Genomic_DNA"/>
</dbReference>
<feature type="domain" description="SnoaL-like" evidence="1">
    <location>
        <begin position="18"/>
        <end position="150"/>
    </location>
</feature>
<dbReference type="Pfam" id="PF13577">
    <property type="entry name" value="SnoaL_4"/>
    <property type="match status" value="1"/>
</dbReference>
<dbReference type="Proteomes" id="UP000006334">
    <property type="component" value="Unassembled WGS sequence"/>
</dbReference>
<dbReference type="InterPro" id="IPR037401">
    <property type="entry name" value="SnoaL-like"/>
</dbReference>
<sequence length="171" mass="19055">MIDSAATVTALEQRLLKAEDELALRNLMVRYGLAVDCADIAAALACHTNDAVYIVSSPKLGRDDCDSNDLKMEGHQAIADMLNSEMHQSLVPNCAHTVGPYTIEINGDTARATGYSRLYHRETDDFKLMRVSINEWQFVRHEKSWLISCRESRVVGESEAQTLLLNAAFSH</sequence>
<proteinExistence type="predicted"/>
<reference evidence="2 3" key="1">
    <citation type="journal article" date="2017" name="Antonie Van Leeuwenhoek">
        <title>Rhizobium rhizosphaerae sp. nov., a novel species isolated from rice rhizosphere.</title>
        <authorList>
            <person name="Zhao J.J."/>
            <person name="Zhang J."/>
            <person name="Zhang R.J."/>
            <person name="Zhang C.W."/>
            <person name="Yin H.Q."/>
            <person name="Zhang X.X."/>
        </authorList>
    </citation>
    <scope>NUCLEOTIDE SEQUENCE [LARGE SCALE GENOMIC DNA]</scope>
    <source>
        <strain evidence="2 3">E3</strain>
    </source>
</reference>
<keyword evidence="3" id="KW-1185">Reference proteome</keyword>
<comment type="caution">
    <text evidence="2">The sequence shown here is derived from an EMBL/GenBank/DDBJ whole genome shotgun (WGS) entry which is preliminary data.</text>
</comment>
<evidence type="ECO:0000259" key="1">
    <source>
        <dbReference type="Pfam" id="PF13577"/>
    </source>
</evidence>
<dbReference type="eggNOG" id="COG4319">
    <property type="taxonomic scope" value="Bacteria"/>
</dbReference>
<gene>
    <name evidence="2" type="ORF">GLIP_1348</name>
</gene>
<dbReference type="SUPFAM" id="SSF54427">
    <property type="entry name" value="NTF2-like"/>
    <property type="match status" value="1"/>
</dbReference>
<dbReference type="OrthoDB" id="8225471at2"/>
<organism evidence="2 3">
    <name type="scientific">Aliiglaciecola lipolytica E3</name>
    <dbReference type="NCBI Taxonomy" id="1127673"/>
    <lineage>
        <taxon>Bacteria</taxon>
        <taxon>Pseudomonadati</taxon>
        <taxon>Pseudomonadota</taxon>
        <taxon>Gammaproteobacteria</taxon>
        <taxon>Alteromonadales</taxon>
        <taxon>Alteromonadaceae</taxon>
        <taxon>Aliiglaciecola</taxon>
    </lineage>
</organism>
<name>K6WZZ0_9ALTE</name>
<dbReference type="InterPro" id="IPR032710">
    <property type="entry name" value="NTF2-like_dom_sf"/>
</dbReference>
<protein>
    <recommendedName>
        <fullName evidence="1">SnoaL-like domain-containing protein</fullName>
    </recommendedName>
</protein>
<accession>K6WZZ0</accession>
<dbReference type="AlphaFoldDB" id="K6WZZ0"/>
<evidence type="ECO:0000313" key="3">
    <source>
        <dbReference type="Proteomes" id="UP000006334"/>
    </source>
</evidence>